<organism evidence="1 2">
    <name type="scientific">Ohtaekwangia koreensis</name>
    <dbReference type="NCBI Taxonomy" id="688867"/>
    <lineage>
        <taxon>Bacteria</taxon>
        <taxon>Pseudomonadati</taxon>
        <taxon>Bacteroidota</taxon>
        <taxon>Cytophagia</taxon>
        <taxon>Cytophagales</taxon>
        <taxon>Fulvivirgaceae</taxon>
        <taxon>Ohtaekwangia</taxon>
    </lineage>
</organism>
<reference evidence="1 2" key="1">
    <citation type="submission" date="2017-02" db="EMBL/GenBank/DDBJ databases">
        <authorList>
            <person name="Peterson S.W."/>
        </authorList>
    </citation>
    <scope>NUCLEOTIDE SEQUENCE [LARGE SCALE GENOMIC DNA]</scope>
    <source>
        <strain evidence="1 2">DSM 25262</strain>
    </source>
</reference>
<evidence type="ECO:0000313" key="2">
    <source>
        <dbReference type="Proteomes" id="UP000190961"/>
    </source>
</evidence>
<accession>A0A1T5IU82</accession>
<dbReference type="AlphaFoldDB" id="A0A1T5IU82"/>
<keyword evidence="2" id="KW-1185">Reference proteome</keyword>
<proteinExistence type="predicted"/>
<name>A0A1T5IU82_9BACT</name>
<evidence type="ECO:0000313" key="1">
    <source>
        <dbReference type="EMBL" id="SKC42642.1"/>
    </source>
</evidence>
<sequence>MWIFNLSGVPVAFLFLYAFVGILHQQTTPQAHTSFIVISNIPVVEKNSV</sequence>
<protein>
    <submittedName>
        <fullName evidence="1">Uncharacterized protein</fullName>
    </submittedName>
</protein>
<dbReference type="Proteomes" id="UP000190961">
    <property type="component" value="Unassembled WGS sequence"/>
</dbReference>
<gene>
    <name evidence="1" type="ORF">SAMN05660236_0401</name>
</gene>
<dbReference type="EMBL" id="FUZU01000001">
    <property type="protein sequence ID" value="SKC42642.1"/>
    <property type="molecule type" value="Genomic_DNA"/>
</dbReference>